<dbReference type="PANTHER" id="PTHR23206:SF5">
    <property type="entry name" value="ANKYRIN REPEAT AND KH DOMAIN-CONTAINING PROTEIN 1"/>
    <property type="match status" value="1"/>
</dbReference>
<feature type="repeat" description="ANK" evidence="3">
    <location>
        <begin position="220"/>
        <end position="252"/>
    </location>
</feature>
<evidence type="ECO:0000313" key="7">
    <source>
        <dbReference type="Proteomes" id="UP000472273"/>
    </source>
</evidence>
<evidence type="ECO:0000256" key="4">
    <source>
        <dbReference type="SAM" id="MobiDB-lite"/>
    </source>
</evidence>
<dbReference type="PROSITE" id="PS50297">
    <property type="entry name" value="ANK_REP_REGION"/>
    <property type="match status" value="7"/>
</dbReference>
<evidence type="ECO:0000256" key="1">
    <source>
        <dbReference type="ARBA" id="ARBA00022737"/>
    </source>
</evidence>
<dbReference type="Gene3D" id="1.10.150.50">
    <property type="entry name" value="Transcription Factor, Ets-1"/>
    <property type="match status" value="1"/>
</dbReference>
<keyword evidence="7" id="KW-1185">Reference proteome</keyword>
<dbReference type="InterPro" id="IPR013761">
    <property type="entry name" value="SAM/pointed_sf"/>
</dbReference>
<feature type="domain" description="SAM" evidence="5">
    <location>
        <begin position="745"/>
        <end position="808"/>
    </location>
</feature>
<dbReference type="SUPFAM" id="SSF48403">
    <property type="entry name" value="Ankyrin repeat"/>
    <property type="match status" value="1"/>
</dbReference>
<gene>
    <name evidence="6" type="primary">ANKS6</name>
</gene>
<evidence type="ECO:0000313" key="6">
    <source>
        <dbReference type="Ensembl" id="ENSPTXP00000005689.1"/>
    </source>
</evidence>
<dbReference type="OMA" id="RSPTTWM"/>
<dbReference type="PROSITE" id="PS50105">
    <property type="entry name" value="SAM_DOMAIN"/>
    <property type="match status" value="1"/>
</dbReference>
<proteinExistence type="predicted"/>
<feature type="repeat" description="ANK" evidence="3">
    <location>
        <begin position="141"/>
        <end position="173"/>
    </location>
</feature>
<dbReference type="PANTHER" id="PTHR23206">
    <property type="entry name" value="MASK PROTEIN"/>
    <property type="match status" value="1"/>
</dbReference>
<dbReference type="Pfam" id="PF00023">
    <property type="entry name" value="Ank"/>
    <property type="match status" value="3"/>
</dbReference>
<dbReference type="GO" id="GO:0005737">
    <property type="term" value="C:cytoplasm"/>
    <property type="evidence" value="ECO:0007669"/>
    <property type="project" value="TreeGrafter"/>
</dbReference>
<protein>
    <submittedName>
        <fullName evidence="6">Ankyrin repeat and sterile alpha motif domain containing 6</fullName>
    </submittedName>
</protein>
<reference evidence="6" key="1">
    <citation type="submission" date="2025-08" db="UniProtKB">
        <authorList>
            <consortium name="Ensembl"/>
        </authorList>
    </citation>
    <scope>IDENTIFICATION</scope>
</reference>
<evidence type="ECO:0000256" key="3">
    <source>
        <dbReference type="PROSITE-ProRule" id="PRU00023"/>
    </source>
</evidence>
<dbReference type="InterPro" id="IPR051631">
    <property type="entry name" value="Ankyrin-KH/SAM_domain"/>
</dbReference>
<dbReference type="Pfam" id="PF12796">
    <property type="entry name" value="Ank_2"/>
    <property type="match status" value="2"/>
</dbReference>
<sequence>MGECGVPAGVQLLLRACDQGDCECARRLLVGPSPVAGTAEEAAAEAGSVLSSGGGVGAAADIPPGSVPVDCTDEAGNTGLQFAAAGGHEELVGFLLRRGASVQSRNHCGWSPLMQAARFGHLNVARILLENGADLNAQNKLGASVLTIASRGGHISVIKLLLESGAYVDNDDHLSVTLDNSKEEMPAVTPLMTAVQHGHEAVVHLLLDWGADCNYSVKTMGWTPLMLAAVSGRVSLAQQLMNKGANPDHLNILHKTPYEISVDFKHEDMMDYLAPLTTVRPQTDKQKKQPDIFHALKMGNFQLVKEIIDDDPAQSNVINDDGASPLMIAAVTGQMPLIQLLVSRNVDIDKQDNVHGWTALMQATYHGNKEVVKYLLNQGADVNLRAKNGYTAFDLIMLLNDPDAELVRLLASACMQEKNKQNSKVTAPFSRNKQSIGIPLLPDDKGGLKSWWNRMSNRFRKLKMTQTLNHGFSVNQSIPFPEESKSPFDCTMKAALQNDNTVNHDATTAWATKTTKISVPGFSPRSGAPFTRLPNDKLKAVIPPFLPPSSFELWNSDRTQNKESNKEQTRLGFPHRSTSSRPIKLSTFARRPPTPSNSSNFNHSPHSSGGSSSVGGVSRHGGDLHNKSGGSTDSVLSQIAAQRKKAAGISEPKPSQQPIIGGLISSCLLDVENTQTIGNGHILKKLDVNQKPPSENSSTSKSTSPTLTPSPSPLPSPKIQSAGSSLSSSHRQGKSSGGSSSGTLTDEDELTGILKKLSLEKYQPIFEEQEVDMEAFLTLTDGDLKELGIKTDGSRQQILAVISELNAGKGRERKILQETIHNFHSSFESSVSNTSPGKPQSM</sequence>
<dbReference type="Pfam" id="PF00536">
    <property type="entry name" value="SAM_1"/>
    <property type="match status" value="1"/>
</dbReference>
<dbReference type="FunFam" id="1.10.150.50:FF:000025">
    <property type="entry name" value="Ankyrin repeat and sterile alpha motif domain-containing 6"/>
    <property type="match status" value="1"/>
</dbReference>
<evidence type="ECO:0000259" key="5">
    <source>
        <dbReference type="PROSITE" id="PS50105"/>
    </source>
</evidence>
<accession>A0A670Y0S8</accession>
<organism evidence="6 7">
    <name type="scientific">Pseudonaja textilis</name>
    <name type="common">Eastern brown snake</name>
    <dbReference type="NCBI Taxonomy" id="8673"/>
    <lineage>
        <taxon>Eukaryota</taxon>
        <taxon>Metazoa</taxon>
        <taxon>Chordata</taxon>
        <taxon>Craniata</taxon>
        <taxon>Vertebrata</taxon>
        <taxon>Euteleostomi</taxon>
        <taxon>Lepidosauria</taxon>
        <taxon>Squamata</taxon>
        <taxon>Bifurcata</taxon>
        <taxon>Unidentata</taxon>
        <taxon>Episquamata</taxon>
        <taxon>Toxicofera</taxon>
        <taxon>Serpentes</taxon>
        <taxon>Colubroidea</taxon>
        <taxon>Elapidae</taxon>
        <taxon>Hydrophiinae</taxon>
        <taxon>Pseudonaja</taxon>
    </lineage>
</organism>
<dbReference type="PROSITE" id="PS50088">
    <property type="entry name" value="ANK_REPEAT"/>
    <property type="match status" value="7"/>
</dbReference>
<feature type="region of interest" description="Disordered" evidence="4">
    <location>
        <begin position="684"/>
        <end position="746"/>
    </location>
</feature>
<dbReference type="InterPro" id="IPR001660">
    <property type="entry name" value="SAM"/>
</dbReference>
<dbReference type="SMART" id="SM00248">
    <property type="entry name" value="ANK"/>
    <property type="match status" value="9"/>
</dbReference>
<feature type="repeat" description="ANK" evidence="3">
    <location>
        <begin position="355"/>
        <end position="387"/>
    </location>
</feature>
<dbReference type="PRINTS" id="PR01415">
    <property type="entry name" value="ANKYRIN"/>
</dbReference>
<feature type="repeat" description="ANK" evidence="3">
    <location>
        <begin position="186"/>
        <end position="218"/>
    </location>
</feature>
<feature type="compositionally biased region" description="Low complexity" evidence="4">
    <location>
        <begin position="691"/>
        <end position="707"/>
    </location>
</feature>
<dbReference type="Proteomes" id="UP000472273">
    <property type="component" value="Unplaced"/>
</dbReference>
<dbReference type="GeneTree" id="ENSGT00940000157664"/>
<dbReference type="AlphaFoldDB" id="A0A670Y0S8"/>
<name>A0A670Y0S8_PSETE</name>
<keyword evidence="1" id="KW-0677">Repeat</keyword>
<feature type="compositionally biased region" description="Low complexity" evidence="4">
    <location>
        <begin position="717"/>
        <end position="730"/>
    </location>
</feature>
<dbReference type="InterPro" id="IPR002110">
    <property type="entry name" value="Ankyrin_rpt"/>
</dbReference>
<dbReference type="Gene3D" id="1.25.40.20">
    <property type="entry name" value="Ankyrin repeat-containing domain"/>
    <property type="match status" value="3"/>
</dbReference>
<dbReference type="Ensembl" id="ENSPTXT00000005871.1">
    <property type="protein sequence ID" value="ENSPTXP00000005689.1"/>
    <property type="gene ID" value="ENSPTXG00000004146.1"/>
</dbReference>
<dbReference type="GO" id="GO:0045087">
    <property type="term" value="P:innate immune response"/>
    <property type="evidence" value="ECO:0007669"/>
    <property type="project" value="TreeGrafter"/>
</dbReference>
<evidence type="ECO:0000256" key="2">
    <source>
        <dbReference type="ARBA" id="ARBA00023043"/>
    </source>
</evidence>
<feature type="repeat" description="ANK" evidence="3">
    <location>
        <begin position="108"/>
        <end position="140"/>
    </location>
</feature>
<dbReference type="CDD" id="cd09518">
    <property type="entry name" value="SAM_ANKS6"/>
    <property type="match status" value="1"/>
</dbReference>
<feature type="compositionally biased region" description="Low complexity" evidence="4">
    <location>
        <begin position="596"/>
        <end position="617"/>
    </location>
</feature>
<feature type="repeat" description="ANK" evidence="3">
    <location>
        <begin position="321"/>
        <end position="353"/>
    </location>
</feature>
<feature type="region of interest" description="Disordered" evidence="4">
    <location>
        <begin position="552"/>
        <end position="633"/>
    </location>
</feature>
<feature type="repeat" description="ANK" evidence="3">
    <location>
        <begin position="75"/>
        <end position="107"/>
    </location>
</feature>
<reference evidence="6" key="2">
    <citation type="submission" date="2025-09" db="UniProtKB">
        <authorList>
            <consortium name="Ensembl"/>
        </authorList>
    </citation>
    <scope>IDENTIFICATION</scope>
</reference>
<dbReference type="SUPFAM" id="SSF47769">
    <property type="entry name" value="SAM/Pointed domain"/>
    <property type="match status" value="1"/>
</dbReference>
<dbReference type="InterPro" id="IPR036770">
    <property type="entry name" value="Ankyrin_rpt-contain_sf"/>
</dbReference>
<feature type="compositionally biased region" description="Basic and acidic residues" evidence="4">
    <location>
        <begin position="559"/>
        <end position="569"/>
    </location>
</feature>
<keyword evidence="2 3" id="KW-0040">ANK repeat</keyword>
<dbReference type="SMART" id="SM00454">
    <property type="entry name" value="SAM"/>
    <property type="match status" value="1"/>
</dbReference>